<dbReference type="AlphaFoldDB" id="A0AAE1WJ02"/>
<reference evidence="2" key="1">
    <citation type="submission" date="2020-06" db="EMBL/GenBank/DDBJ databases">
        <authorList>
            <person name="Li T."/>
            <person name="Hu X."/>
            <person name="Zhang T."/>
            <person name="Song X."/>
            <person name="Zhang H."/>
            <person name="Dai N."/>
            <person name="Sheng W."/>
            <person name="Hou X."/>
            <person name="Wei L."/>
        </authorList>
    </citation>
    <scope>NUCLEOTIDE SEQUENCE</scope>
    <source>
        <strain evidence="2">K16</strain>
        <tissue evidence="2">Leaf</tissue>
    </source>
</reference>
<gene>
    <name evidence="2" type="ORF">Sango_1898300</name>
</gene>
<sequence>MSNSAKFLKEMLSNKRKWKGGETMKLNEECSTILQNKLPPKLKDPWSFSIPCTKGNIYFNQALCDLGPSANLMPYSILEKFRLHELTPTIITLQLAAPSPPRSTTMKPSSPVIAGVAVARHASFSQPHSCRASSSSTSHHHRQFRRLQHLRNRAPPPSLMDTPGPSRSQCRIRKTKVTLSTESDLGGNLHLCSRHHQRSDDIGTWCVVVIQEWMWKGHGGSFSISHTTRRKRVSSSANAVNATNHSMPQSNTSGALTNDDRATLAPVLTDDQWATFLSMFK</sequence>
<keyword evidence="3" id="KW-1185">Reference proteome</keyword>
<proteinExistence type="predicted"/>
<dbReference type="Proteomes" id="UP001289374">
    <property type="component" value="Unassembled WGS sequence"/>
</dbReference>
<name>A0AAE1WJ02_9LAMI</name>
<accession>A0AAE1WJ02</accession>
<evidence type="ECO:0000313" key="2">
    <source>
        <dbReference type="EMBL" id="KAK4394275.1"/>
    </source>
</evidence>
<feature type="region of interest" description="Disordered" evidence="1">
    <location>
        <begin position="235"/>
        <end position="258"/>
    </location>
</feature>
<protein>
    <submittedName>
        <fullName evidence="2">Uncharacterized protein</fullName>
    </submittedName>
</protein>
<organism evidence="2 3">
    <name type="scientific">Sesamum angolense</name>
    <dbReference type="NCBI Taxonomy" id="2727404"/>
    <lineage>
        <taxon>Eukaryota</taxon>
        <taxon>Viridiplantae</taxon>
        <taxon>Streptophyta</taxon>
        <taxon>Embryophyta</taxon>
        <taxon>Tracheophyta</taxon>
        <taxon>Spermatophyta</taxon>
        <taxon>Magnoliopsida</taxon>
        <taxon>eudicotyledons</taxon>
        <taxon>Gunneridae</taxon>
        <taxon>Pentapetalae</taxon>
        <taxon>asterids</taxon>
        <taxon>lamiids</taxon>
        <taxon>Lamiales</taxon>
        <taxon>Pedaliaceae</taxon>
        <taxon>Sesamum</taxon>
    </lineage>
</organism>
<dbReference type="EMBL" id="JACGWL010000010">
    <property type="protein sequence ID" value="KAK4394275.1"/>
    <property type="molecule type" value="Genomic_DNA"/>
</dbReference>
<comment type="caution">
    <text evidence="2">The sequence shown here is derived from an EMBL/GenBank/DDBJ whole genome shotgun (WGS) entry which is preliminary data.</text>
</comment>
<dbReference type="PANTHER" id="PTHR33067">
    <property type="entry name" value="RNA-DIRECTED DNA POLYMERASE-RELATED"/>
    <property type="match status" value="1"/>
</dbReference>
<reference evidence="2" key="2">
    <citation type="journal article" date="2024" name="Plant">
        <title>Genomic evolution and insights into agronomic trait innovations of Sesamum species.</title>
        <authorList>
            <person name="Miao H."/>
            <person name="Wang L."/>
            <person name="Qu L."/>
            <person name="Liu H."/>
            <person name="Sun Y."/>
            <person name="Le M."/>
            <person name="Wang Q."/>
            <person name="Wei S."/>
            <person name="Zheng Y."/>
            <person name="Lin W."/>
            <person name="Duan Y."/>
            <person name="Cao H."/>
            <person name="Xiong S."/>
            <person name="Wang X."/>
            <person name="Wei L."/>
            <person name="Li C."/>
            <person name="Ma Q."/>
            <person name="Ju M."/>
            <person name="Zhao R."/>
            <person name="Li G."/>
            <person name="Mu C."/>
            <person name="Tian Q."/>
            <person name="Mei H."/>
            <person name="Zhang T."/>
            <person name="Gao T."/>
            <person name="Zhang H."/>
        </authorList>
    </citation>
    <scope>NUCLEOTIDE SEQUENCE</scope>
    <source>
        <strain evidence="2">K16</strain>
    </source>
</reference>
<evidence type="ECO:0000256" key="1">
    <source>
        <dbReference type="SAM" id="MobiDB-lite"/>
    </source>
</evidence>
<dbReference type="PANTHER" id="PTHR33067:SF9">
    <property type="entry name" value="RNA-DIRECTED DNA POLYMERASE"/>
    <property type="match status" value="1"/>
</dbReference>
<feature type="compositionally biased region" description="Polar residues" evidence="1">
    <location>
        <begin position="235"/>
        <end position="256"/>
    </location>
</feature>
<evidence type="ECO:0000313" key="3">
    <source>
        <dbReference type="Proteomes" id="UP001289374"/>
    </source>
</evidence>